<comment type="caution">
    <text evidence="2">The sequence shown here is derived from an EMBL/GenBank/DDBJ whole genome shotgun (WGS) entry which is preliminary data.</text>
</comment>
<dbReference type="Proteomes" id="UP000320314">
    <property type="component" value="Unassembled WGS sequence"/>
</dbReference>
<reference evidence="2 3" key="1">
    <citation type="submission" date="2019-06" db="EMBL/GenBank/DDBJ databases">
        <authorList>
            <person name="Li M."/>
        </authorList>
    </citation>
    <scope>NUCLEOTIDE SEQUENCE [LARGE SCALE GENOMIC DNA]</scope>
    <source>
        <strain evidence="2 3">BGMRC6574</strain>
    </source>
</reference>
<gene>
    <name evidence="2" type="ORF">FJU11_00750</name>
</gene>
<name>A0A506UHK9_9HYPH</name>
<feature type="signal peptide" evidence="1">
    <location>
        <begin position="1"/>
        <end position="31"/>
    </location>
</feature>
<dbReference type="EMBL" id="VHLH01000001">
    <property type="protein sequence ID" value="TPW32788.1"/>
    <property type="molecule type" value="Genomic_DNA"/>
</dbReference>
<dbReference type="OrthoDB" id="9796051at2"/>
<keyword evidence="3" id="KW-1185">Reference proteome</keyword>
<proteinExistence type="predicted"/>
<dbReference type="InterPro" id="IPR008325">
    <property type="entry name" value="EipA-like"/>
</dbReference>
<accession>A0A506UHK9</accession>
<evidence type="ECO:0000313" key="2">
    <source>
        <dbReference type="EMBL" id="TPW32788.1"/>
    </source>
</evidence>
<dbReference type="AlphaFoldDB" id="A0A506UHK9"/>
<evidence type="ECO:0000256" key="1">
    <source>
        <dbReference type="SAM" id="SignalP"/>
    </source>
</evidence>
<organism evidence="2 3">
    <name type="scientific">Pararhizobium mangrovi</name>
    <dbReference type="NCBI Taxonomy" id="2590452"/>
    <lineage>
        <taxon>Bacteria</taxon>
        <taxon>Pseudomonadati</taxon>
        <taxon>Pseudomonadota</taxon>
        <taxon>Alphaproteobacteria</taxon>
        <taxon>Hyphomicrobiales</taxon>
        <taxon>Rhizobiaceae</taxon>
        <taxon>Rhizobium/Agrobacterium group</taxon>
        <taxon>Pararhizobium</taxon>
    </lineage>
</organism>
<dbReference type="RefSeq" id="WP_141165091.1">
    <property type="nucleotide sequence ID" value="NZ_VHLH01000001.1"/>
</dbReference>
<dbReference type="PROSITE" id="PS51257">
    <property type="entry name" value="PROKAR_LIPOPROTEIN"/>
    <property type="match status" value="1"/>
</dbReference>
<sequence length="235" mass="24298">MRLTCSAFRSTSIAAFATLALACSAAAPANAQEPVNFGSQNAGSGAPAGGYANQGAYGSQGSYDGQGTYDGQAPTGEYSPQEIVDAGNTFFGRTSQGLAKLLERAFDRYGQPNGYILGQEASGAFIGGLTYGEGELYTKNAGSRTLFWQGPHVGVDYGGSGSRIMVLVYNLPAVNSVFGRFAGVSGSAYLVAGLGMNVLAHDRVIMVPIRTGVGAHLGINVGYLKVTPTPTWNPF</sequence>
<protein>
    <submittedName>
        <fullName evidence="2">DUF1134 domain-containing protein</fullName>
    </submittedName>
</protein>
<feature type="chain" id="PRO_5021430894" evidence="1">
    <location>
        <begin position="32"/>
        <end position="235"/>
    </location>
</feature>
<dbReference type="Pfam" id="PF06577">
    <property type="entry name" value="EipA"/>
    <property type="match status" value="1"/>
</dbReference>
<keyword evidence="1" id="KW-0732">Signal</keyword>
<evidence type="ECO:0000313" key="3">
    <source>
        <dbReference type="Proteomes" id="UP000320314"/>
    </source>
</evidence>